<comment type="caution">
    <text evidence="1">The sequence shown here is derived from an EMBL/GenBank/DDBJ whole genome shotgun (WGS) entry which is preliminary data.</text>
</comment>
<protein>
    <submittedName>
        <fullName evidence="1">Uncharacterized protein</fullName>
    </submittedName>
</protein>
<dbReference type="AlphaFoldDB" id="A0A7C2UL19"/>
<name>A0A7C2UL19_9CREN</name>
<accession>A0A7C2UL19</accession>
<gene>
    <name evidence="1" type="ORF">ENO36_02395</name>
</gene>
<organism evidence="1">
    <name type="scientific">Fervidicoccus fontis</name>
    <dbReference type="NCBI Taxonomy" id="683846"/>
    <lineage>
        <taxon>Archaea</taxon>
        <taxon>Thermoproteota</taxon>
        <taxon>Thermoprotei</taxon>
        <taxon>Fervidicoccales</taxon>
        <taxon>Fervidicoccaceae</taxon>
        <taxon>Fervidicoccus</taxon>
    </lineage>
</organism>
<reference evidence="1" key="1">
    <citation type="journal article" date="2020" name="mSystems">
        <title>Genome- and Community-Level Interaction Insights into Carbon Utilization and Element Cycling Functions of Hydrothermarchaeota in Hydrothermal Sediment.</title>
        <authorList>
            <person name="Zhou Z."/>
            <person name="Liu Y."/>
            <person name="Xu W."/>
            <person name="Pan J."/>
            <person name="Luo Z.H."/>
            <person name="Li M."/>
        </authorList>
    </citation>
    <scope>NUCLEOTIDE SEQUENCE [LARGE SCALE GENOMIC DNA]</scope>
    <source>
        <strain evidence="1">SpSt-1259</strain>
    </source>
</reference>
<evidence type="ECO:0000313" key="1">
    <source>
        <dbReference type="EMBL" id="HEU97690.1"/>
    </source>
</evidence>
<dbReference type="Proteomes" id="UP000885664">
    <property type="component" value="Unassembled WGS sequence"/>
</dbReference>
<proteinExistence type="predicted"/>
<dbReference type="EMBL" id="DSFE01000051">
    <property type="protein sequence ID" value="HEU97690.1"/>
    <property type="molecule type" value="Genomic_DNA"/>
</dbReference>
<sequence>MSSLSSRGLQFIQDEKLLDIRLNLPCPDLEVLGKDISPHVREGYGMVDIKCWGSETDRLIRAPNISIPGFHIVPIRSEKKEIKLRLLPESIKSSGGFDIKTIESISERAFLISLDSLLKLLPSIKEALSKMNANNPKGYFDEEHFEK</sequence>